<dbReference type="EMBL" id="KE123974">
    <property type="protein sequence ID" value="EPB87154.1"/>
    <property type="molecule type" value="Genomic_DNA"/>
</dbReference>
<dbReference type="Proteomes" id="UP000014254">
    <property type="component" value="Unassembled WGS sequence"/>
</dbReference>
<dbReference type="InterPro" id="IPR043502">
    <property type="entry name" value="DNA/RNA_pol_sf"/>
</dbReference>
<keyword evidence="3" id="KW-1185">Reference proteome</keyword>
<name>S2JBM8_MUCC1</name>
<feature type="compositionally biased region" description="Low complexity" evidence="1">
    <location>
        <begin position="178"/>
        <end position="199"/>
    </location>
</feature>
<accession>S2JBM8</accession>
<dbReference type="AlphaFoldDB" id="S2JBM8"/>
<sequence length="376" mass="42472">MSSLEEQLHMMQQQIAALPEQLHEEANTTPMQSADDTATTLPLHSMGAALDHTTIGLLLTYSLSAVYRPLDILAHELVSSEAGNSDLERYCTMLQDVRKLLLHVGSSMNQACNNIAFRAIDPSFSMQPETEKNYTLLPLNEFQDTFIQHTAPRKATRDATINKRQRRSFPKSNTGWFQQQQQQLQHQQQLQQPYQQPQQQEEHRPLSLLTRSTLPATTTDPVSTTPSSTIPFNTGTKFNSTCLHQQRTTSPTAIQPFSKEKQIPLINQAIQYLLSKRAIEPPVSETEVRTTPGFYSSMFVIPKKDGGIRPVFNLKRLNQYIDAPHFFKMETIREAFIRNRGGSYGSNEKTKCTNTVRLPLVCLPVHLSSAKFAGPF</sequence>
<dbReference type="OrthoDB" id="2286148at2759"/>
<protein>
    <submittedName>
        <fullName evidence="2">Uncharacterized protein</fullName>
    </submittedName>
</protein>
<dbReference type="Gene3D" id="3.10.10.10">
    <property type="entry name" value="HIV Type 1 Reverse Transcriptase, subunit A, domain 1"/>
    <property type="match status" value="1"/>
</dbReference>
<evidence type="ECO:0000313" key="2">
    <source>
        <dbReference type="EMBL" id="EPB87154.1"/>
    </source>
</evidence>
<gene>
    <name evidence="2" type="ORF">HMPREF1544_06080</name>
</gene>
<dbReference type="SUPFAM" id="SSF56672">
    <property type="entry name" value="DNA/RNA polymerases"/>
    <property type="match status" value="1"/>
</dbReference>
<dbReference type="eggNOG" id="ENOG502RUPX">
    <property type="taxonomic scope" value="Eukaryota"/>
</dbReference>
<evidence type="ECO:0000256" key="1">
    <source>
        <dbReference type="SAM" id="MobiDB-lite"/>
    </source>
</evidence>
<dbReference type="InParanoid" id="S2JBM8"/>
<evidence type="ECO:0000313" key="3">
    <source>
        <dbReference type="Proteomes" id="UP000014254"/>
    </source>
</evidence>
<organism evidence="2 3">
    <name type="scientific">Mucor circinelloides f. circinelloides (strain 1006PhL)</name>
    <name type="common">Mucormycosis agent</name>
    <name type="synonym">Calyptromyces circinelloides</name>
    <dbReference type="NCBI Taxonomy" id="1220926"/>
    <lineage>
        <taxon>Eukaryota</taxon>
        <taxon>Fungi</taxon>
        <taxon>Fungi incertae sedis</taxon>
        <taxon>Mucoromycota</taxon>
        <taxon>Mucoromycotina</taxon>
        <taxon>Mucoromycetes</taxon>
        <taxon>Mucorales</taxon>
        <taxon>Mucorineae</taxon>
        <taxon>Mucoraceae</taxon>
        <taxon>Mucor</taxon>
    </lineage>
</organism>
<dbReference type="VEuPathDB" id="FungiDB:HMPREF1544_06080"/>
<feature type="compositionally biased region" description="Low complexity" evidence="1">
    <location>
        <begin position="213"/>
        <end position="229"/>
    </location>
</feature>
<proteinExistence type="predicted"/>
<feature type="region of interest" description="Disordered" evidence="1">
    <location>
        <begin position="149"/>
        <end position="233"/>
    </location>
</feature>
<reference evidence="3" key="1">
    <citation type="submission" date="2013-05" db="EMBL/GenBank/DDBJ databases">
        <title>The Genome sequence of Mucor circinelloides f. circinelloides 1006PhL.</title>
        <authorList>
            <consortium name="The Broad Institute Genomics Platform"/>
            <person name="Cuomo C."/>
            <person name="Earl A."/>
            <person name="Findley K."/>
            <person name="Lee S.C."/>
            <person name="Walker B."/>
            <person name="Young S."/>
            <person name="Zeng Q."/>
            <person name="Gargeya S."/>
            <person name="Fitzgerald M."/>
            <person name="Haas B."/>
            <person name="Abouelleil A."/>
            <person name="Allen A.W."/>
            <person name="Alvarado L."/>
            <person name="Arachchi H.M."/>
            <person name="Berlin A.M."/>
            <person name="Chapman S.B."/>
            <person name="Gainer-Dewar J."/>
            <person name="Goldberg J."/>
            <person name="Griggs A."/>
            <person name="Gujja S."/>
            <person name="Hansen M."/>
            <person name="Howarth C."/>
            <person name="Imamovic A."/>
            <person name="Ireland A."/>
            <person name="Larimer J."/>
            <person name="McCowan C."/>
            <person name="Murphy C."/>
            <person name="Pearson M."/>
            <person name="Poon T.W."/>
            <person name="Priest M."/>
            <person name="Roberts A."/>
            <person name="Saif S."/>
            <person name="Shea T."/>
            <person name="Sisk P."/>
            <person name="Sykes S."/>
            <person name="Wortman J."/>
            <person name="Nusbaum C."/>
            <person name="Birren B."/>
        </authorList>
    </citation>
    <scope>NUCLEOTIDE SEQUENCE [LARGE SCALE GENOMIC DNA]</scope>
    <source>
        <strain evidence="3">1006PhL</strain>
    </source>
</reference>